<dbReference type="Gene3D" id="2.30.30.70">
    <property type="entry name" value="Ribosomal protein L21"/>
    <property type="match status" value="1"/>
</dbReference>
<dbReference type="Pfam" id="PF01157">
    <property type="entry name" value="Ribosomal_L21e"/>
    <property type="match status" value="1"/>
</dbReference>
<feature type="non-terminal residue" evidence="3">
    <location>
        <position position="67"/>
    </location>
</feature>
<dbReference type="GO" id="GO:0005840">
    <property type="term" value="C:ribosome"/>
    <property type="evidence" value="ECO:0007669"/>
    <property type="project" value="UniProtKB-KW"/>
</dbReference>
<name>A0A485PQZ8_LYNPA</name>
<evidence type="ECO:0000256" key="2">
    <source>
        <dbReference type="ARBA" id="ARBA00023274"/>
    </source>
</evidence>
<reference evidence="3 4" key="1">
    <citation type="submission" date="2019-01" db="EMBL/GenBank/DDBJ databases">
        <authorList>
            <person name="Alioto T."/>
            <person name="Alioto T."/>
        </authorList>
    </citation>
    <scope>NUCLEOTIDE SEQUENCE [LARGE SCALE GENOMIC DNA]</scope>
</reference>
<dbReference type="PANTHER" id="PTHR20981">
    <property type="entry name" value="60S RIBOSOMAL PROTEIN L21"/>
    <property type="match status" value="1"/>
</dbReference>
<keyword evidence="4" id="KW-1185">Reference proteome</keyword>
<sequence length="67" mass="7991">MLPWQNRRDYHVTQHAVRIAVNKQVKGKVLAKGINLHIEHIKHSKSLHSFLWLVKENNQRKMEAKEK</sequence>
<organism evidence="3 4">
    <name type="scientific">Lynx pardinus</name>
    <name type="common">Iberian lynx</name>
    <name type="synonym">Felis pardina</name>
    <dbReference type="NCBI Taxonomy" id="191816"/>
    <lineage>
        <taxon>Eukaryota</taxon>
        <taxon>Metazoa</taxon>
        <taxon>Chordata</taxon>
        <taxon>Craniata</taxon>
        <taxon>Vertebrata</taxon>
        <taxon>Euteleostomi</taxon>
        <taxon>Mammalia</taxon>
        <taxon>Eutheria</taxon>
        <taxon>Laurasiatheria</taxon>
        <taxon>Carnivora</taxon>
        <taxon>Feliformia</taxon>
        <taxon>Felidae</taxon>
        <taxon>Felinae</taxon>
        <taxon>Lynx</taxon>
    </lineage>
</organism>
<protein>
    <submittedName>
        <fullName evidence="3">60s ribosomal protein l21-like</fullName>
    </submittedName>
</protein>
<proteinExistence type="predicted"/>
<dbReference type="AlphaFoldDB" id="A0A485PQZ8"/>
<keyword evidence="1 3" id="KW-0689">Ribosomal protein</keyword>
<keyword evidence="2" id="KW-0687">Ribonucleoprotein</keyword>
<gene>
    <name evidence="3" type="ORF">LYPA_23C020190</name>
</gene>
<evidence type="ECO:0000256" key="1">
    <source>
        <dbReference type="ARBA" id="ARBA00022980"/>
    </source>
</evidence>
<dbReference type="Proteomes" id="UP000386466">
    <property type="component" value="Unassembled WGS sequence"/>
</dbReference>
<dbReference type="GO" id="GO:1990904">
    <property type="term" value="C:ribonucleoprotein complex"/>
    <property type="evidence" value="ECO:0007669"/>
    <property type="project" value="UniProtKB-KW"/>
</dbReference>
<accession>A0A485PQZ8</accession>
<evidence type="ECO:0000313" key="3">
    <source>
        <dbReference type="EMBL" id="VFV46733.1"/>
    </source>
</evidence>
<dbReference type="GO" id="GO:0006412">
    <property type="term" value="P:translation"/>
    <property type="evidence" value="ECO:0007669"/>
    <property type="project" value="InterPro"/>
</dbReference>
<dbReference type="GO" id="GO:0003735">
    <property type="term" value="F:structural constituent of ribosome"/>
    <property type="evidence" value="ECO:0007669"/>
    <property type="project" value="InterPro"/>
</dbReference>
<dbReference type="EMBL" id="CAAGRJ010039377">
    <property type="protein sequence ID" value="VFV46733.1"/>
    <property type="molecule type" value="Genomic_DNA"/>
</dbReference>
<dbReference type="InterPro" id="IPR036948">
    <property type="entry name" value="Ribosomal_eL21_sf"/>
</dbReference>
<dbReference type="InterPro" id="IPR001147">
    <property type="entry name" value="Ribosomal_eL21"/>
</dbReference>
<evidence type="ECO:0000313" key="4">
    <source>
        <dbReference type="Proteomes" id="UP000386466"/>
    </source>
</evidence>